<dbReference type="SUPFAM" id="SSF49344">
    <property type="entry name" value="CBD9-like"/>
    <property type="match status" value="1"/>
</dbReference>
<dbReference type="Pfam" id="PF06452">
    <property type="entry name" value="CBM9_1"/>
    <property type="match status" value="1"/>
</dbReference>
<dbReference type="KEGG" id="ggr:HKW67_22200"/>
<feature type="domain" description="Carbohydrate-binding" evidence="2">
    <location>
        <begin position="56"/>
        <end position="208"/>
    </location>
</feature>
<evidence type="ECO:0000259" key="3">
    <source>
        <dbReference type="Pfam" id="PF19313"/>
    </source>
</evidence>
<dbReference type="EMBL" id="CP053085">
    <property type="protein sequence ID" value="QJR38046.1"/>
    <property type="molecule type" value="Genomic_DNA"/>
</dbReference>
<keyword evidence="5" id="KW-1185">Reference proteome</keyword>
<gene>
    <name evidence="4" type="ORF">HKW67_22200</name>
</gene>
<evidence type="ECO:0000313" key="5">
    <source>
        <dbReference type="Proteomes" id="UP000500938"/>
    </source>
</evidence>
<dbReference type="Gene3D" id="2.60.40.1190">
    <property type="match status" value="1"/>
</dbReference>
<reference evidence="4 5" key="1">
    <citation type="submission" date="2020-05" db="EMBL/GenBank/DDBJ databases">
        <title>Complete genome sequence of Gemmatimonas greenlandica TET16.</title>
        <authorList>
            <person name="Zeng Y."/>
        </authorList>
    </citation>
    <scope>NUCLEOTIDE SEQUENCE [LARGE SCALE GENOMIC DNA]</scope>
    <source>
        <strain evidence="4 5">TET16</strain>
    </source>
</reference>
<dbReference type="InterPro" id="IPR010502">
    <property type="entry name" value="Carb-bd_dom_fam9"/>
</dbReference>
<dbReference type="AlphaFoldDB" id="A0A6M4IWU1"/>
<dbReference type="GO" id="GO:0004553">
    <property type="term" value="F:hydrolase activity, hydrolyzing O-glycosyl compounds"/>
    <property type="evidence" value="ECO:0007669"/>
    <property type="project" value="InterPro"/>
</dbReference>
<dbReference type="Pfam" id="PF19313">
    <property type="entry name" value="DUF5916"/>
    <property type="match status" value="2"/>
</dbReference>
<accession>A0A6M4IWU1</accession>
<organism evidence="4 5">
    <name type="scientific">Gemmatimonas groenlandica</name>
    <dbReference type="NCBI Taxonomy" id="2732249"/>
    <lineage>
        <taxon>Bacteria</taxon>
        <taxon>Pseudomonadati</taxon>
        <taxon>Gemmatimonadota</taxon>
        <taxon>Gemmatimonadia</taxon>
        <taxon>Gemmatimonadales</taxon>
        <taxon>Gemmatimonadaceae</taxon>
        <taxon>Gemmatimonas</taxon>
    </lineage>
</organism>
<feature type="chain" id="PRO_5026800840" evidence="1">
    <location>
        <begin position="35"/>
        <end position="847"/>
    </location>
</feature>
<dbReference type="GO" id="GO:0030246">
    <property type="term" value="F:carbohydrate binding"/>
    <property type="evidence" value="ECO:0007669"/>
    <property type="project" value="InterPro"/>
</dbReference>
<name>A0A6M4IWU1_9BACT</name>
<dbReference type="Proteomes" id="UP000500938">
    <property type="component" value="Chromosome"/>
</dbReference>
<keyword evidence="1" id="KW-0732">Signal</keyword>
<proteinExistence type="predicted"/>
<dbReference type="InterPro" id="IPR045670">
    <property type="entry name" value="DUF5916"/>
</dbReference>
<protein>
    <submittedName>
        <fullName evidence="4">Carbohydrate binding family 9 domain-containing protein</fullName>
    </submittedName>
</protein>
<evidence type="ECO:0000313" key="4">
    <source>
        <dbReference type="EMBL" id="QJR38046.1"/>
    </source>
</evidence>
<dbReference type="GO" id="GO:0016052">
    <property type="term" value="P:carbohydrate catabolic process"/>
    <property type="evidence" value="ECO:0007669"/>
    <property type="project" value="InterPro"/>
</dbReference>
<dbReference type="CDD" id="cd09618">
    <property type="entry name" value="CBM9_like_2"/>
    <property type="match status" value="1"/>
</dbReference>
<evidence type="ECO:0000259" key="2">
    <source>
        <dbReference type="Pfam" id="PF06452"/>
    </source>
</evidence>
<feature type="signal peptide" evidence="1">
    <location>
        <begin position="1"/>
        <end position="34"/>
    </location>
</feature>
<feature type="domain" description="DUF5916" evidence="3">
    <location>
        <begin position="247"/>
        <end position="394"/>
    </location>
</feature>
<feature type="domain" description="DUF5916" evidence="3">
    <location>
        <begin position="482"/>
        <end position="845"/>
    </location>
</feature>
<sequence>MFVSRSRRTVVPAALSVVALLAALITTSSSRLRAQTADSTRATVGQAIRATRAPDIDGRENDAVWRAATPMTAFRQFEPGENGEPTFRTEARAAYDDRYLYVIVRAFDPHPDSLAALLSRRDVKTASDQLKIIIDAYHDGRTGVELAVNPAGVKRDYSIYGDITEDATWDGVWDVATSIDSLGWIAEYRVPFSQLRFTARDVHTFGFGVWRDITRLNERTGWPLYRPSRRTLISQLGTLEGITGIGTPRRLELLPYTVTKSVPNPAVPRGGVRGSLAGGLDLKAGLGSRVTIDATVNPDFGQVEADPAVLNLSAFEIRFDERRPFFQEGAGLYRCGGSCEGIFYTRRIGRTPQLRRSNADALFTNITAAAKITGRFDNGLAFGLVNASTEQVRGADGATIEPQTNYLVLRGLREMRGGRSQLGMELTDVRRRSDAATDPFLRRAATTLLLQGYHRFARDRWEVMGYTGLNEVSGSAKSIALTQRNSVHFYQRPDHEETYDSTRTAMGGVVVSAGIKQVGGRVRYENVLRYASAGVEMNDLGFVNLVNDMSFRQSLDLRQLRPNRVLRSSFSTMSAETHWTTGGLLAAQTVSVHTSGSLLNNWGGAITASLSDVGNTHCVSCARGGPALRQSMKNNLRFDLVGDPRPVVVPRAAYRIGTSDEGRSWYRGADAGAEWRFASRFSTSLALNYDQVTNDQQWIGNYGAFLSDTTHFTFARLHQHILGITMRANWTATPTLSFQLYAQPFVTTGQYSNWRELSDARADEYDDRFSTFRTSAPANFNVKQFNSNAVLRWEYRPASAIFLVWQQGRAQDARNPGVFVPGRDVRDLFGARPLNTLLLKVSYWFNP</sequence>
<dbReference type="RefSeq" id="WP_171227482.1">
    <property type="nucleotide sequence ID" value="NZ_CP053085.1"/>
</dbReference>
<evidence type="ECO:0000256" key="1">
    <source>
        <dbReference type="SAM" id="SignalP"/>
    </source>
</evidence>